<organism evidence="1">
    <name type="scientific">termite gut metagenome</name>
    <dbReference type="NCBI Taxonomy" id="433724"/>
    <lineage>
        <taxon>unclassified sequences</taxon>
        <taxon>metagenomes</taxon>
        <taxon>organismal metagenomes</taxon>
    </lineage>
</organism>
<comment type="caution">
    <text evidence="1">The sequence shown here is derived from an EMBL/GenBank/DDBJ whole genome shotgun (WGS) entry which is preliminary data.</text>
</comment>
<accession>A0A5J4PSN0</accession>
<proteinExistence type="predicted"/>
<evidence type="ECO:0000313" key="1">
    <source>
        <dbReference type="EMBL" id="KAA6311900.1"/>
    </source>
</evidence>
<dbReference type="AlphaFoldDB" id="A0A5J4PSN0"/>
<name>A0A5J4PSN0_9ZZZZ</name>
<dbReference type="EMBL" id="SNRY01006742">
    <property type="protein sequence ID" value="KAA6311900.1"/>
    <property type="molecule type" value="Genomic_DNA"/>
</dbReference>
<reference evidence="1" key="1">
    <citation type="submission" date="2019-03" db="EMBL/GenBank/DDBJ databases">
        <title>Single cell metagenomics reveals metabolic interactions within the superorganism composed of flagellate Streblomastix strix and complex community of Bacteroidetes bacteria on its surface.</title>
        <authorList>
            <person name="Treitli S.C."/>
            <person name="Kolisko M."/>
            <person name="Husnik F."/>
            <person name="Keeling P."/>
            <person name="Hampl V."/>
        </authorList>
    </citation>
    <scope>NUCLEOTIDE SEQUENCE</scope>
    <source>
        <strain evidence="1">STM</strain>
    </source>
</reference>
<feature type="non-terminal residue" evidence="1">
    <location>
        <position position="1"/>
    </location>
</feature>
<protein>
    <submittedName>
        <fullName evidence="1">Uncharacterized protein</fullName>
    </submittedName>
</protein>
<sequence>FRHDLLITDALRKIIMHNRGKVEIEMLHIISEIMQIKELKEYRFSIKDMLDMLKRLSIQTEASQLRKILQDNWKLEPHPPTYYTAYLFGYNDEILSSSKTARLYRITQKQVEEIMSEC</sequence>
<gene>
    <name evidence="1" type="ORF">EZS27_037065</name>
</gene>